<dbReference type="EMBL" id="OU963864">
    <property type="protein sequence ID" value="CAH0386172.1"/>
    <property type="molecule type" value="Genomic_DNA"/>
</dbReference>
<organism evidence="5 6">
    <name type="scientific">Bemisia tabaci</name>
    <name type="common">Sweetpotato whitefly</name>
    <name type="synonym">Aleurodes tabaci</name>
    <dbReference type="NCBI Taxonomy" id="7038"/>
    <lineage>
        <taxon>Eukaryota</taxon>
        <taxon>Metazoa</taxon>
        <taxon>Ecdysozoa</taxon>
        <taxon>Arthropoda</taxon>
        <taxon>Hexapoda</taxon>
        <taxon>Insecta</taxon>
        <taxon>Pterygota</taxon>
        <taxon>Neoptera</taxon>
        <taxon>Paraneoptera</taxon>
        <taxon>Hemiptera</taxon>
        <taxon>Sternorrhyncha</taxon>
        <taxon>Aleyrodoidea</taxon>
        <taxon>Aleyrodidae</taxon>
        <taxon>Aleyrodinae</taxon>
        <taxon>Bemisia</taxon>
    </lineage>
</organism>
<evidence type="ECO:0000259" key="4">
    <source>
        <dbReference type="PROSITE" id="PS50222"/>
    </source>
</evidence>
<name>A0A9P0A4F2_BEMTA</name>
<feature type="domain" description="EF-hand" evidence="4">
    <location>
        <begin position="354"/>
        <end position="389"/>
    </location>
</feature>
<accession>A0A9P0A4F2</accession>
<evidence type="ECO:0000313" key="6">
    <source>
        <dbReference type="Proteomes" id="UP001152759"/>
    </source>
</evidence>
<evidence type="ECO:0000256" key="2">
    <source>
        <dbReference type="ARBA" id="ARBA00022837"/>
    </source>
</evidence>
<gene>
    <name evidence="5" type="ORF">BEMITA_LOCUS5322</name>
</gene>
<evidence type="ECO:0000256" key="3">
    <source>
        <dbReference type="SAM" id="MobiDB-lite"/>
    </source>
</evidence>
<reference evidence="5" key="1">
    <citation type="submission" date="2021-12" db="EMBL/GenBank/DDBJ databases">
        <authorList>
            <person name="King R."/>
        </authorList>
    </citation>
    <scope>NUCLEOTIDE SEQUENCE</scope>
</reference>
<dbReference type="FunFam" id="1.10.238.230:FF:000001">
    <property type="entry name" value="Serine/threonine-protein phosphatase 2A regulatory subunit B'' subunit beta"/>
    <property type="match status" value="1"/>
</dbReference>
<dbReference type="Pfam" id="PF21161">
    <property type="entry name" value="P2R3B_EF-hand"/>
    <property type="match status" value="1"/>
</dbReference>
<dbReference type="AlphaFoldDB" id="A0A9P0A4F2"/>
<dbReference type="Gene3D" id="1.10.238.220">
    <property type="match status" value="1"/>
</dbReference>
<feature type="region of interest" description="Disordered" evidence="3">
    <location>
        <begin position="590"/>
        <end position="614"/>
    </location>
</feature>
<dbReference type="GO" id="GO:0019888">
    <property type="term" value="F:protein phosphatase regulator activity"/>
    <property type="evidence" value="ECO:0007669"/>
    <property type="project" value="TreeGrafter"/>
</dbReference>
<keyword evidence="1" id="KW-0479">Metal-binding</keyword>
<feature type="region of interest" description="Disordered" evidence="3">
    <location>
        <begin position="33"/>
        <end position="63"/>
    </location>
</feature>
<feature type="compositionally biased region" description="Acidic residues" evidence="3">
    <location>
        <begin position="597"/>
        <end position="614"/>
    </location>
</feature>
<dbReference type="Pfam" id="PF13499">
    <property type="entry name" value="EF-hand_7"/>
    <property type="match status" value="1"/>
</dbReference>
<dbReference type="PROSITE" id="PS00018">
    <property type="entry name" value="EF_HAND_1"/>
    <property type="match status" value="1"/>
</dbReference>
<dbReference type="GO" id="GO:0000159">
    <property type="term" value="C:protein phosphatase type 2A complex"/>
    <property type="evidence" value="ECO:0007669"/>
    <property type="project" value="TreeGrafter"/>
</dbReference>
<feature type="region of interest" description="Disordered" evidence="3">
    <location>
        <begin position="480"/>
        <end position="521"/>
    </location>
</feature>
<feature type="compositionally biased region" description="Acidic residues" evidence="3">
    <location>
        <begin position="494"/>
        <end position="503"/>
    </location>
</feature>
<dbReference type="InterPro" id="IPR048855">
    <property type="entry name" value="P2R3A_B_D_EF-hand"/>
</dbReference>
<evidence type="ECO:0000256" key="1">
    <source>
        <dbReference type="ARBA" id="ARBA00022723"/>
    </source>
</evidence>
<dbReference type="FunFam" id="1.10.238.10:FF:000025">
    <property type="entry name" value="serine/threonine-protein phosphatase 2A regulatory subunit B'' subunit alpha"/>
    <property type="match status" value="1"/>
</dbReference>
<proteinExistence type="predicted"/>
<dbReference type="PANTHER" id="PTHR14095:SF0">
    <property type="entry name" value="MIP22305P"/>
    <property type="match status" value="1"/>
</dbReference>
<dbReference type="InterPro" id="IPR011992">
    <property type="entry name" value="EF-hand-dom_pair"/>
</dbReference>
<dbReference type="InterPro" id="IPR041534">
    <property type="entry name" value="EF-hand_13"/>
</dbReference>
<dbReference type="FunFam" id="1.10.238.220:FF:000001">
    <property type="entry name" value="Serine/threonine-protein phosphatase 2A regulatory subunit B'' subunit alpha"/>
    <property type="match status" value="1"/>
</dbReference>
<dbReference type="Pfam" id="PF17958">
    <property type="entry name" value="EF-hand_13"/>
    <property type="match status" value="1"/>
</dbReference>
<sequence length="614" mass="71357">MVSVRPWCYACQVLYFQNNNNVIQEQPKFPYKPWKTRKPRSYNKNYSKDAKPKPGGPPPHTTLQRHVKVRKPVFIPRFHFPHGRPKDQNNLEKILDAVRVAFQSLPKPQASKEEFGIITKAAGCPLFWKAPLFLAAGGDKLGYVEQNHFLDYWKSVSMKYHDSASLFMHILTRGASRNYLDPEDFIPLVQDVVDTHPGLVFLKQATEFHSRYILTVVSRIYYNVNQMWNGRISLSELRRSDLLRSIARLEEEEDINQMTQYFSYEHFYVIYCKFWELDRDHDLCIDKHDLARHSDHALSSRIIDRIFSGTVTHGDKKDRMKAVRSPTSDRGENSNYEMCYADFVWFLLAEEDKTHPRAIEYWFRCMDLDGDGFLSMYELDYFYDEQLRRMESIGIECLPFEDCLCQMLDMIKPAVPNKISLSDLKKSKMTSIFFDTFFNLEKYLDHEQRDPFASQRDHAENEISDWDRYAAEEYELLVAEEGGHENPDEITPYSDDESSESASDEGHPCDGEDLLSPNLDDIYSANSAPLRKPFRASRKLKPDIEYMYITGNPTPPPVDLSESMVFSNQEFRVSSPLGLLSSDFMKDTSKWPKNEEVSTDDSADYAADSDDCSL</sequence>
<dbReference type="Gene3D" id="1.10.238.10">
    <property type="entry name" value="EF-hand"/>
    <property type="match status" value="1"/>
</dbReference>
<dbReference type="InterPro" id="IPR002048">
    <property type="entry name" value="EF_hand_dom"/>
</dbReference>
<dbReference type="InterPro" id="IPR018247">
    <property type="entry name" value="EF_Hand_1_Ca_BS"/>
</dbReference>
<dbReference type="SUPFAM" id="SSF47473">
    <property type="entry name" value="EF-hand"/>
    <property type="match status" value="2"/>
</dbReference>
<keyword evidence="2" id="KW-0106">Calcium</keyword>
<evidence type="ECO:0000313" key="5">
    <source>
        <dbReference type="EMBL" id="CAH0386172.1"/>
    </source>
</evidence>
<dbReference type="PANTHER" id="PTHR14095">
    <property type="entry name" value="PHOSPHATASE 2A REGULATORY SUBUNIT-RELATED"/>
    <property type="match status" value="1"/>
</dbReference>
<dbReference type="Proteomes" id="UP001152759">
    <property type="component" value="Chromosome 3"/>
</dbReference>
<protein>
    <recommendedName>
        <fullName evidence="4">EF-hand domain-containing protein</fullName>
    </recommendedName>
</protein>
<dbReference type="GO" id="GO:0005509">
    <property type="term" value="F:calcium ion binding"/>
    <property type="evidence" value="ECO:0007669"/>
    <property type="project" value="InterPro"/>
</dbReference>
<dbReference type="PROSITE" id="PS50222">
    <property type="entry name" value="EF_HAND_2"/>
    <property type="match status" value="1"/>
</dbReference>
<keyword evidence="6" id="KW-1185">Reference proteome</keyword>
<dbReference type="Gene3D" id="1.10.238.230">
    <property type="match status" value="1"/>
</dbReference>